<feature type="region of interest" description="Disordered" evidence="9">
    <location>
        <begin position="595"/>
        <end position="676"/>
    </location>
</feature>
<evidence type="ECO:0000256" key="5">
    <source>
        <dbReference type="ARBA" id="ARBA00022946"/>
    </source>
</evidence>
<feature type="transmembrane region" description="Helical" evidence="10">
    <location>
        <begin position="1078"/>
        <end position="1103"/>
    </location>
</feature>
<evidence type="ECO:0000256" key="4">
    <source>
        <dbReference type="ARBA" id="ARBA00022842"/>
    </source>
</evidence>
<dbReference type="RefSeq" id="XP_029219771.1">
    <property type="nucleotide sequence ID" value="XM_029363848.1"/>
</dbReference>
<evidence type="ECO:0000313" key="11">
    <source>
        <dbReference type="EMBL" id="PFH35762.1"/>
    </source>
</evidence>
<proteinExistence type="predicted"/>
<feature type="compositionally biased region" description="Basic and acidic residues" evidence="9">
    <location>
        <begin position="1196"/>
        <end position="1211"/>
    </location>
</feature>
<feature type="region of interest" description="Disordered" evidence="9">
    <location>
        <begin position="483"/>
        <end position="508"/>
    </location>
</feature>
<dbReference type="PANTHER" id="PTHR13890:SF0">
    <property type="entry name" value="MAGNESIUM TRANSPORTER MRS2 HOMOLOG, MITOCHONDRIAL"/>
    <property type="match status" value="1"/>
</dbReference>
<keyword evidence="2" id="KW-0813">Transport</keyword>
<evidence type="ECO:0000256" key="3">
    <source>
        <dbReference type="ARBA" id="ARBA00022692"/>
    </source>
</evidence>
<evidence type="ECO:0000256" key="2">
    <source>
        <dbReference type="ARBA" id="ARBA00022448"/>
    </source>
</evidence>
<feature type="region of interest" description="Disordered" evidence="9">
    <location>
        <begin position="1188"/>
        <end position="1211"/>
    </location>
</feature>
<feature type="compositionally biased region" description="Basic and acidic residues" evidence="9">
    <location>
        <begin position="928"/>
        <end position="939"/>
    </location>
</feature>
<evidence type="ECO:0000256" key="9">
    <source>
        <dbReference type="SAM" id="MobiDB-lite"/>
    </source>
</evidence>
<feature type="compositionally biased region" description="Low complexity" evidence="9">
    <location>
        <begin position="958"/>
        <end position="978"/>
    </location>
</feature>
<evidence type="ECO:0000256" key="7">
    <source>
        <dbReference type="ARBA" id="ARBA00023065"/>
    </source>
</evidence>
<protein>
    <submittedName>
        <fullName evidence="11">CorA family Mg2+ transporter protein</fullName>
    </submittedName>
</protein>
<dbReference type="InterPro" id="IPR039204">
    <property type="entry name" value="MRS2-like"/>
</dbReference>
<dbReference type="GO" id="GO:0015095">
    <property type="term" value="F:magnesium ion transmembrane transporter activity"/>
    <property type="evidence" value="ECO:0007669"/>
    <property type="project" value="TreeGrafter"/>
</dbReference>
<keyword evidence="3 10" id="KW-0812">Transmembrane</keyword>
<sequence length="1211" mass="127994">MRLCGVARKGVSLSRGASFLRAEGDSGRGFLGNGPAFSKPAFAARSCSACGACRPQGATAEGDEAIEGCERRGRTETQSGEEGTCRDALTWTARGARRGSLRTRPPSFSPSHADLPTSPFLSSEHSVGPASFVSSKLGAREAAPWRACQSFPLSLSPHPLRSLSSIALSGASTSCRTASSSASASLLRKHLVSASAQLSPAALSPFFPASPCSPANTTVQGPRPWQDRGALSASIRLHPSASSSFSSLFGASASSLSQAQTRQRGEREDCIQRGDTLHALPSPLFETSRRRQESEEASGPRNGGLPAGFRPVPLSRAQLQVCVIEASAESAFSSPSPSSPLSRCREPNDPGFTGSAADAPGFSPAGKKAFRCHYTALSRHQLATDLQLPYSDIRLLDVVRVPSAPKLPRSLSGGLPAFPSRAAFAGGGAAGGGAAGGPDEETVYARARREGATDPHGGDREEARGRGVSGLFSFLFPAAKTKKRDRLRSRGRGDDFDRDEQGHETPRQRADALAFFPPAGLEAMKLQHAKILVRRTAILVQIENIAAVITPRRLILLHPHPTVTSALLHQLTCGDASPHSTASLLECGSSSCSAEDESESLESETDTPKRSAEELHASAATPASPSSAPESASSPKALASASSSLDAAEASSLPAAPSGASPPSSPSSRPSSSYAPFSSSSAFPSSHASSSFAGAWSAGAPRELPFELRALEALLAVALGSLDALATEYVDRVRHTIAALEQESAGVSRDAGQSSSNAWSLATADATLFTLLHSPSLHQLMVLKNVLQDVEARVDAFRVCLSKLLSDDGDMADMYLTDRLIYTIPHAREDHADVELVLEGSLQQVDALLYDILTAKRCVIHHEELTKMRLDVCRNAYMQMNVKISLFSLTTSVAAVIAGIFGMNLPLFEQSGPQEPPSHPPSPAPPKRVVEEASRPAEDARLADAGFVRASSDSQNLSAASQAALSSSPPSPTGSGSDDVGLRLTGRAPASRSAREMAAEARGSSHGSSPAPPADSSSSRASGLPDRHEENTPSFSAASSAARHYLSLEFVHSLLKERRAAVDGVREELMEWRKAFSLWLYGHSFFLVSCCLILPICVCGFVFCNRLARIFALHGCRTSDGGAASSRRSSLTKMRKALASLSRARGDASALAPFPIARKFTQRPLFLFPSLFCFNRLPPSHVMPGAKTLPLPPEVRAQHTKEESRYRTPED</sequence>
<evidence type="ECO:0000256" key="10">
    <source>
        <dbReference type="SAM" id="Phobius"/>
    </source>
</evidence>
<accession>A0A2A9MK33</accession>
<dbReference type="Proteomes" id="UP000224006">
    <property type="component" value="Chromosome IV"/>
</dbReference>
<feature type="compositionally biased region" description="Low complexity" evidence="9">
    <location>
        <begin position="1000"/>
        <end position="1023"/>
    </location>
</feature>
<feature type="compositionally biased region" description="Low complexity" evidence="9">
    <location>
        <begin position="617"/>
        <end position="676"/>
    </location>
</feature>
<organism evidence="11 12">
    <name type="scientific">Besnoitia besnoiti</name>
    <name type="common">Apicomplexan protozoan</name>
    <dbReference type="NCBI Taxonomy" id="94643"/>
    <lineage>
        <taxon>Eukaryota</taxon>
        <taxon>Sar</taxon>
        <taxon>Alveolata</taxon>
        <taxon>Apicomplexa</taxon>
        <taxon>Conoidasida</taxon>
        <taxon>Coccidia</taxon>
        <taxon>Eucoccidiorida</taxon>
        <taxon>Eimeriorina</taxon>
        <taxon>Sarcocystidae</taxon>
        <taxon>Besnoitia</taxon>
    </lineage>
</organism>
<feature type="region of interest" description="Disordered" evidence="9">
    <location>
        <begin position="910"/>
        <end position="939"/>
    </location>
</feature>
<reference evidence="11 12" key="1">
    <citation type="submission" date="2017-09" db="EMBL/GenBank/DDBJ databases">
        <title>Genome sequencing of Besnoitia besnoiti strain Bb-Ger1.</title>
        <authorList>
            <person name="Schares G."/>
            <person name="Venepally P."/>
            <person name="Lorenzi H.A."/>
        </authorList>
    </citation>
    <scope>NUCLEOTIDE SEQUENCE [LARGE SCALE GENOMIC DNA]</scope>
    <source>
        <strain evidence="11 12">Bb-Ger1</strain>
    </source>
</reference>
<evidence type="ECO:0000256" key="6">
    <source>
        <dbReference type="ARBA" id="ARBA00022989"/>
    </source>
</evidence>
<gene>
    <name evidence="11" type="ORF">BESB_054130</name>
</gene>
<evidence type="ECO:0000313" key="12">
    <source>
        <dbReference type="Proteomes" id="UP000224006"/>
    </source>
</evidence>
<dbReference type="KEGG" id="bbes:BESB_054130"/>
<dbReference type="OrthoDB" id="332794at2759"/>
<dbReference type="EMBL" id="NWUJ01000004">
    <property type="protein sequence ID" value="PFH35762.1"/>
    <property type="molecule type" value="Genomic_DNA"/>
</dbReference>
<comment type="caution">
    <text evidence="11">The sequence shown here is derived from an EMBL/GenBank/DDBJ whole genome shotgun (WGS) entry which is preliminary data.</text>
</comment>
<evidence type="ECO:0000256" key="1">
    <source>
        <dbReference type="ARBA" id="ARBA00004141"/>
    </source>
</evidence>
<feature type="region of interest" description="Disordered" evidence="9">
    <location>
        <begin position="331"/>
        <end position="360"/>
    </location>
</feature>
<feature type="region of interest" description="Disordered" evidence="9">
    <location>
        <begin position="958"/>
        <end position="1035"/>
    </location>
</feature>
<feature type="compositionally biased region" description="Low complexity" evidence="9">
    <location>
        <begin position="331"/>
        <end position="342"/>
    </location>
</feature>
<dbReference type="Gene3D" id="1.20.58.340">
    <property type="entry name" value="Magnesium transport protein CorA, transmembrane region"/>
    <property type="match status" value="1"/>
</dbReference>
<feature type="region of interest" description="Disordered" evidence="9">
    <location>
        <begin position="256"/>
        <end position="310"/>
    </location>
</feature>
<dbReference type="AlphaFoldDB" id="A0A2A9MK33"/>
<dbReference type="GeneID" id="40310342"/>
<keyword evidence="8 10" id="KW-0472">Membrane</keyword>
<evidence type="ECO:0000256" key="8">
    <source>
        <dbReference type="ARBA" id="ARBA00023136"/>
    </source>
</evidence>
<feature type="compositionally biased region" description="Basic and acidic residues" evidence="9">
    <location>
        <begin position="606"/>
        <end position="616"/>
    </location>
</feature>
<dbReference type="GO" id="GO:0016020">
    <property type="term" value="C:membrane"/>
    <property type="evidence" value="ECO:0007669"/>
    <property type="project" value="UniProtKB-SubCell"/>
</dbReference>
<keyword evidence="5" id="KW-0809">Transit peptide</keyword>
<feature type="compositionally biased region" description="Basic and acidic residues" evidence="9">
    <location>
        <begin position="491"/>
        <end position="508"/>
    </location>
</feature>
<keyword evidence="6 10" id="KW-1133">Transmembrane helix</keyword>
<keyword evidence="7" id="KW-0406">Ion transport</keyword>
<dbReference type="Pfam" id="PF22099">
    <property type="entry name" value="MRS2-like"/>
    <property type="match status" value="1"/>
</dbReference>
<dbReference type="PANTHER" id="PTHR13890">
    <property type="entry name" value="RNA SPLICING PROTEIN MRS2, MITOCHONDRIAL"/>
    <property type="match status" value="1"/>
</dbReference>
<feature type="compositionally biased region" description="Pro residues" evidence="9">
    <location>
        <begin position="914"/>
        <end position="926"/>
    </location>
</feature>
<dbReference type="VEuPathDB" id="ToxoDB:BESB_054130"/>
<keyword evidence="4" id="KW-0460">Magnesium</keyword>
<feature type="compositionally biased region" description="Acidic residues" evidence="9">
    <location>
        <begin position="595"/>
        <end position="605"/>
    </location>
</feature>
<feature type="compositionally biased region" description="Basic and acidic residues" evidence="9">
    <location>
        <begin position="263"/>
        <end position="276"/>
    </location>
</feature>
<name>A0A2A9MK33_BESBE</name>
<comment type="subcellular location">
    <subcellularLocation>
        <location evidence="1">Membrane</location>
        <topology evidence="1">Multi-pass membrane protein</topology>
    </subcellularLocation>
</comment>
<keyword evidence="12" id="KW-1185">Reference proteome</keyword>